<proteinExistence type="inferred from homology"/>
<dbReference type="Gene3D" id="2.40.128.20">
    <property type="match status" value="1"/>
</dbReference>
<dbReference type="RefSeq" id="XP_022330607.1">
    <property type="nucleotide sequence ID" value="XM_022474899.1"/>
</dbReference>
<keyword evidence="4" id="KW-0683">Retinol-binding</keyword>
<dbReference type="PIRSF" id="PIRSF036893">
    <property type="entry name" value="Lipocalin_ApoD"/>
    <property type="match status" value="1"/>
</dbReference>
<dbReference type="PANTHER" id="PTHR11873:SF0">
    <property type="entry name" value="LIPOCALIN-RELATED PROTEIN"/>
    <property type="match status" value="1"/>
</dbReference>
<dbReference type="Proteomes" id="UP000694844">
    <property type="component" value="Chromosome 4"/>
</dbReference>
<evidence type="ECO:0000256" key="7">
    <source>
        <dbReference type="PIRNR" id="PIRNR036893"/>
    </source>
</evidence>
<keyword evidence="6" id="KW-1015">Disulfide bond</keyword>
<keyword evidence="5" id="KW-0446">Lipid-binding</keyword>
<organism evidence="9 10">
    <name type="scientific">Crassostrea virginica</name>
    <name type="common">Eastern oyster</name>
    <dbReference type="NCBI Taxonomy" id="6565"/>
    <lineage>
        <taxon>Eukaryota</taxon>
        <taxon>Metazoa</taxon>
        <taxon>Spiralia</taxon>
        <taxon>Lophotrochozoa</taxon>
        <taxon>Mollusca</taxon>
        <taxon>Bivalvia</taxon>
        <taxon>Autobranchia</taxon>
        <taxon>Pteriomorphia</taxon>
        <taxon>Ostreida</taxon>
        <taxon>Ostreoidea</taxon>
        <taxon>Ostreidae</taxon>
        <taxon>Crassostrea</taxon>
    </lineage>
</organism>
<dbReference type="KEGG" id="cvn:111128932"/>
<comment type="subcellular location">
    <subcellularLocation>
        <location evidence="1">Secreted</location>
    </subcellularLocation>
</comment>
<evidence type="ECO:0000313" key="10">
    <source>
        <dbReference type="RefSeq" id="XP_022330607.1"/>
    </source>
</evidence>
<evidence type="ECO:0000256" key="5">
    <source>
        <dbReference type="ARBA" id="ARBA00023121"/>
    </source>
</evidence>
<dbReference type="GO" id="GO:0034632">
    <property type="term" value="F:retinol transmembrane transporter activity"/>
    <property type="evidence" value="ECO:0007669"/>
    <property type="project" value="InterPro"/>
</dbReference>
<dbReference type="InterPro" id="IPR002449">
    <property type="entry name" value="Retinol-bd/Purpurin"/>
</dbReference>
<evidence type="ECO:0000256" key="1">
    <source>
        <dbReference type="ARBA" id="ARBA00004613"/>
    </source>
</evidence>
<evidence type="ECO:0000256" key="2">
    <source>
        <dbReference type="ARBA" id="ARBA00006889"/>
    </source>
</evidence>
<keyword evidence="9" id="KW-1185">Reference proteome</keyword>
<dbReference type="InterPro" id="IPR022271">
    <property type="entry name" value="Lipocalin_ApoD"/>
</dbReference>
<evidence type="ECO:0000256" key="3">
    <source>
        <dbReference type="ARBA" id="ARBA00022525"/>
    </source>
</evidence>
<keyword evidence="7" id="KW-0732">Signal</keyword>
<evidence type="ECO:0000256" key="4">
    <source>
        <dbReference type="ARBA" id="ARBA00023072"/>
    </source>
</evidence>
<sequence>MDFAMLIFTLIILSLSCIVQNAKAKTCTVDSFPEQANFITERYLGKWYEMKWYLDNFVETETTVLYQDFTHVYTKQSDGNISVSSTGRDPTAGHGCFHYHSTLIPTETPGKFKFDYMDKGRLTDYWIISTDYVNYAVAYVCFEENADGTCGKAKSWIFSRHTNLADDKLAEAYPLIEQLCLNTTLLLTTHHTNGCSADPSSVVG</sequence>
<accession>A0A8B8DQT1</accession>
<keyword evidence="3" id="KW-0964">Secreted</keyword>
<dbReference type="SUPFAM" id="SSF50814">
    <property type="entry name" value="Lipocalins"/>
    <property type="match status" value="1"/>
</dbReference>
<dbReference type="InterPro" id="IPR000566">
    <property type="entry name" value="Lipocln_cytosolic_FA-bd_dom"/>
</dbReference>
<dbReference type="OrthoDB" id="565904at2759"/>
<name>A0A8B8DQT1_CRAVI</name>
<dbReference type="GO" id="GO:0005615">
    <property type="term" value="C:extracellular space"/>
    <property type="evidence" value="ECO:0007669"/>
    <property type="project" value="UniProtKB-ARBA"/>
</dbReference>
<evidence type="ECO:0000313" key="9">
    <source>
        <dbReference type="Proteomes" id="UP000694844"/>
    </source>
</evidence>
<comment type="similarity">
    <text evidence="2 7">Belongs to the calycin superfamily. Lipocalin family.</text>
</comment>
<evidence type="ECO:0000256" key="6">
    <source>
        <dbReference type="ARBA" id="ARBA00023157"/>
    </source>
</evidence>
<dbReference type="InterPro" id="IPR012674">
    <property type="entry name" value="Calycin"/>
</dbReference>
<feature type="signal peptide" evidence="7">
    <location>
        <begin position="1"/>
        <end position="24"/>
    </location>
</feature>
<reference evidence="10" key="1">
    <citation type="submission" date="2025-08" db="UniProtKB">
        <authorList>
            <consortium name="RefSeq"/>
        </authorList>
    </citation>
    <scope>IDENTIFICATION</scope>
    <source>
        <tissue evidence="10">Whole sample</tissue>
    </source>
</reference>
<dbReference type="Pfam" id="PF00061">
    <property type="entry name" value="Lipocalin"/>
    <property type="match status" value="1"/>
</dbReference>
<dbReference type="PANTHER" id="PTHR11873">
    <property type="entry name" value="RETINOL-BINDING PROTEIN 4"/>
    <property type="match status" value="1"/>
</dbReference>
<evidence type="ECO:0000259" key="8">
    <source>
        <dbReference type="Pfam" id="PF00061"/>
    </source>
</evidence>
<feature type="chain" id="PRO_5034370693" evidence="7">
    <location>
        <begin position="25"/>
        <end position="204"/>
    </location>
</feature>
<dbReference type="GO" id="GO:0019841">
    <property type="term" value="F:retinol binding"/>
    <property type="evidence" value="ECO:0007669"/>
    <property type="project" value="UniProtKB-KW"/>
</dbReference>
<protein>
    <submittedName>
        <fullName evidence="10">Purpurin-like</fullName>
    </submittedName>
</protein>
<gene>
    <name evidence="10" type="primary">LOC111128932</name>
</gene>
<dbReference type="GeneID" id="111128932"/>
<feature type="domain" description="Lipocalin/cytosolic fatty-acid binding" evidence="8">
    <location>
        <begin position="45"/>
        <end position="183"/>
    </location>
</feature>
<dbReference type="AlphaFoldDB" id="A0A8B8DQT1"/>